<evidence type="ECO:0000259" key="2">
    <source>
        <dbReference type="Pfam" id="PF19809"/>
    </source>
</evidence>
<dbReference type="EMBL" id="LAXD01000001">
    <property type="protein sequence ID" value="KWX03231.1"/>
    <property type="molecule type" value="Genomic_DNA"/>
</dbReference>
<dbReference type="STRING" id="1469144.LI90_4282"/>
<reference evidence="4" key="1">
    <citation type="submission" date="2015-04" db="EMBL/GenBank/DDBJ databases">
        <title>Physiological reanalysis, assessment of diazotrophy, and genome sequences of multiple isolates of Streptomyces thermoautotrophicus.</title>
        <authorList>
            <person name="MacKellar D.C."/>
            <person name="Lieber L."/>
            <person name="Norman J."/>
            <person name="Bolger A."/>
            <person name="Tobin C."/>
            <person name="Murray J.W."/>
            <person name="Chang R."/>
            <person name="Ford T."/>
            <person name="Nguyen P.Q."/>
            <person name="Woodward J."/>
            <person name="Permingeat H."/>
            <person name="Joshi N.S."/>
            <person name="Silver P.A."/>
            <person name="Usadel B."/>
            <person name="Rutherford A.W."/>
            <person name="Friesen M."/>
            <person name="Prell J."/>
        </authorList>
    </citation>
    <scope>NUCLEOTIDE SEQUENCE [LARGE SCALE GENOMIC DNA]</scope>
    <source>
        <strain evidence="4">H1</strain>
    </source>
</reference>
<dbReference type="InterPro" id="IPR046259">
    <property type="entry name" value="DUF6292"/>
</dbReference>
<name>A0A132MZ98_9ACTN</name>
<evidence type="ECO:0000313" key="3">
    <source>
        <dbReference type="EMBL" id="KWX03231.1"/>
    </source>
</evidence>
<comment type="caution">
    <text evidence="3">The sequence shown here is derived from an EMBL/GenBank/DDBJ whole genome shotgun (WGS) entry which is preliminary data.</text>
</comment>
<sequence length="158" mass="17574">MGDSMTATELPTDHRERADHRPYVDAVCAALEAQEIGVEACQTSATRLREATVRLTPDPEETAFGEAEEVLLRWTEEAGWFLVAPTVHEGQRLELPWHMGFGVLPDPDEVAVWVAVLLTRPDATPSREDGPYRSHTEYDPEFERALRSYAQGPAAGDD</sequence>
<dbReference type="Proteomes" id="UP000070188">
    <property type="component" value="Unassembled WGS sequence"/>
</dbReference>
<evidence type="ECO:0000256" key="1">
    <source>
        <dbReference type="SAM" id="MobiDB-lite"/>
    </source>
</evidence>
<dbReference type="Pfam" id="PF19809">
    <property type="entry name" value="DUF6292"/>
    <property type="match status" value="1"/>
</dbReference>
<dbReference type="AlphaFoldDB" id="A0A132MZ98"/>
<gene>
    <name evidence="3" type="ORF">LI90_4282</name>
</gene>
<proteinExistence type="predicted"/>
<organism evidence="3 4">
    <name type="scientific">Carbonactinospora thermoautotrophica</name>
    <dbReference type="NCBI Taxonomy" id="1469144"/>
    <lineage>
        <taxon>Bacteria</taxon>
        <taxon>Bacillati</taxon>
        <taxon>Actinomycetota</taxon>
        <taxon>Actinomycetes</taxon>
        <taxon>Kitasatosporales</taxon>
        <taxon>Carbonactinosporaceae</taxon>
        <taxon>Carbonactinospora</taxon>
    </lineage>
</organism>
<feature type="region of interest" description="Disordered" evidence="1">
    <location>
        <begin position="122"/>
        <end position="158"/>
    </location>
</feature>
<dbReference type="PATRIC" id="fig|1469144.10.peg.4593"/>
<evidence type="ECO:0000313" key="4">
    <source>
        <dbReference type="Proteomes" id="UP000070188"/>
    </source>
</evidence>
<feature type="compositionally biased region" description="Basic and acidic residues" evidence="1">
    <location>
        <begin position="125"/>
        <end position="146"/>
    </location>
</feature>
<accession>A0A132MZ98</accession>
<keyword evidence="4" id="KW-1185">Reference proteome</keyword>
<protein>
    <recommendedName>
        <fullName evidence="2">DUF6292 domain-containing protein</fullName>
    </recommendedName>
</protein>
<feature type="domain" description="DUF6292" evidence="2">
    <location>
        <begin position="23"/>
        <end position="115"/>
    </location>
</feature>